<dbReference type="AlphaFoldDB" id="A0A1H5T802"/>
<keyword evidence="2" id="KW-0813">Transport</keyword>
<dbReference type="PANTHER" id="PTHR43394:SF1">
    <property type="entry name" value="ATP-BINDING CASSETTE SUB-FAMILY B MEMBER 10, MITOCHONDRIAL"/>
    <property type="match status" value="1"/>
</dbReference>
<evidence type="ECO:0000313" key="14">
    <source>
        <dbReference type="Proteomes" id="UP000236754"/>
    </source>
</evidence>
<evidence type="ECO:0000313" key="13">
    <source>
        <dbReference type="EMBL" id="SEF58973.1"/>
    </source>
</evidence>
<dbReference type="InterPro" id="IPR003439">
    <property type="entry name" value="ABC_transporter-like_ATP-bd"/>
</dbReference>
<feature type="transmembrane region" description="Helical" evidence="10">
    <location>
        <begin position="81"/>
        <end position="107"/>
    </location>
</feature>
<evidence type="ECO:0000256" key="4">
    <source>
        <dbReference type="ARBA" id="ARBA00022519"/>
    </source>
</evidence>
<organism evidence="13 14">
    <name type="scientific">Actinacidiphila yanglinensis</name>
    <dbReference type="NCBI Taxonomy" id="310779"/>
    <lineage>
        <taxon>Bacteria</taxon>
        <taxon>Bacillati</taxon>
        <taxon>Actinomycetota</taxon>
        <taxon>Actinomycetes</taxon>
        <taxon>Kitasatosporales</taxon>
        <taxon>Streptomycetaceae</taxon>
        <taxon>Actinacidiphila</taxon>
    </lineage>
</organism>
<dbReference type="Gene3D" id="3.40.50.300">
    <property type="entry name" value="P-loop containing nucleotide triphosphate hydrolases"/>
    <property type="match status" value="1"/>
</dbReference>
<gene>
    <name evidence="13" type="ORF">SAMN05216223_101426</name>
</gene>
<feature type="transmembrane region" description="Helical" evidence="10">
    <location>
        <begin position="156"/>
        <end position="174"/>
    </location>
</feature>
<evidence type="ECO:0000259" key="11">
    <source>
        <dbReference type="PROSITE" id="PS50893"/>
    </source>
</evidence>
<dbReference type="RefSeq" id="WP_103883811.1">
    <property type="nucleotide sequence ID" value="NZ_FNVU01000001.1"/>
</dbReference>
<dbReference type="SUPFAM" id="SSF52540">
    <property type="entry name" value="P-loop containing nucleoside triphosphate hydrolases"/>
    <property type="match status" value="1"/>
</dbReference>
<evidence type="ECO:0000256" key="3">
    <source>
        <dbReference type="ARBA" id="ARBA00022475"/>
    </source>
</evidence>
<keyword evidence="4" id="KW-0997">Cell inner membrane</keyword>
<dbReference type="EMBL" id="FNVU01000001">
    <property type="protein sequence ID" value="SEF58973.1"/>
    <property type="molecule type" value="Genomic_DNA"/>
</dbReference>
<dbReference type="SUPFAM" id="SSF90123">
    <property type="entry name" value="ABC transporter transmembrane region"/>
    <property type="match status" value="1"/>
</dbReference>
<dbReference type="PROSITE" id="PS50893">
    <property type="entry name" value="ABC_TRANSPORTER_2"/>
    <property type="match status" value="1"/>
</dbReference>
<evidence type="ECO:0000256" key="7">
    <source>
        <dbReference type="ARBA" id="ARBA00022840"/>
    </source>
</evidence>
<dbReference type="Proteomes" id="UP000236754">
    <property type="component" value="Unassembled WGS sequence"/>
</dbReference>
<dbReference type="OrthoDB" id="9806127at2"/>
<dbReference type="SMART" id="SM00382">
    <property type="entry name" value="AAA"/>
    <property type="match status" value="1"/>
</dbReference>
<dbReference type="GO" id="GO:0015421">
    <property type="term" value="F:ABC-type oligopeptide transporter activity"/>
    <property type="evidence" value="ECO:0007669"/>
    <property type="project" value="TreeGrafter"/>
</dbReference>
<proteinExistence type="predicted"/>
<dbReference type="PANTHER" id="PTHR43394">
    <property type="entry name" value="ATP-DEPENDENT PERMEASE MDL1, MITOCHONDRIAL"/>
    <property type="match status" value="1"/>
</dbReference>
<evidence type="ECO:0000256" key="8">
    <source>
        <dbReference type="ARBA" id="ARBA00022989"/>
    </source>
</evidence>
<feature type="domain" description="ABC transporter" evidence="11">
    <location>
        <begin position="363"/>
        <end position="597"/>
    </location>
</feature>
<keyword evidence="3" id="KW-1003">Cell membrane</keyword>
<accession>A0A1H5T802</accession>
<reference evidence="13 14" key="1">
    <citation type="submission" date="2016-10" db="EMBL/GenBank/DDBJ databases">
        <authorList>
            <person name="de Groot N.N."/>
        </authorList>
    </citation>
    <scope>NUCLEOTIDE SEQUENCE [LARGE SCALE GENOMIC DNA]</scope>
    <source>
        <strain evidence="13 14">CGMCC 4.2023</strain>
    </source>
</reference>
<keyword evidence="5 10" id="KW-0812">Transmembrane</keyword>
<evidence type="ECO:0000256" key="5">
    <source>
        <dbReference type="ARBA" id="ARBA00022692"/>
    </source>
</evidence>
<evidence type="ECO:0000259" key="12">
    <source>
        <dbReference type="PROSITE" id="PS50929"/>
    </source>
</evidence>
<sequence>MNPTESAAASPATRRLLPVADGRRTRAHLRTALRPRRLLLAATTAVMVAESALGLVGPIAIGWVTQAIVDGRGTSAVIGPVALLAAAAVLGAPATWASNVLLARVVLPEVARLREDVVGSALALPVDTVEAGGSGDLVSRVSGDVERVTEAAQGGLAGFVSAALAILATLVGLASLDWRFALAGLLAVPLQAYTLRWYLRASRPVYAAGRTAEGHRTSALLGAFAALPTVRALRLGGRQYARVQDASLAAAGYEFEATRTATRFFGRLNVAEFVGLGAILLVASVLVRSGSASVGAATTAALFFVGLFDPINAVLGAFDSVQQAAAGLARLIGVLDATPASAPVPAPAGSPEAAPRTARQPVLALDRADFGYGDGPDVVHDVSLRIAAGQHVAVVGTTGSGKSTVATLLAGLRAPRRGTATLDGVPLADVSPAALHGTVALVTQETHLFAGSVAANIRLARPEATDAQVAAALDAVGATGWVEALPDGVDTLIGAGGHHLAPGRAQHLALARLFLLDPDVVVLDEATAEGGSDSARLLDTAATTVLRGRGALLVAHRLSQTAGADTILVMEEGRVTERGSHQSLRAAGGTYASLWEAWSRPG</sequence>
<keyword evidence="9 10" id="KW-0472">Membrane</keyword>
<protein>
    <submittedName>
        <fullName evidence="13">ATP-binding cassette, subfamily C</fullName>
    </submittedName>
</protein>
<dbReference type="Gene3D" id="1.20.1560.10">
    <property type="entry name" value="ABC transporter type 1, transmembrane domain"/>
    <property type="match status" value="1"/>
</dbReference>
<evidence type="ECO:0000256" key="10">
    <source>
        <dbReference type="SAM" id="Phobius"/>
    </source>
</evidence>
<feature type="transmembrane region" description="Helical" evidence="10">
    <location>
        <begin position="268"/>
        <end position="287"/>
    </location>
</feature>
<dbReference type="InterPro" id="IPR027417">
    <property type="entry name" value="P-loop_NTPase"/>
</dbReference>
<evidence type="ECO:0000256" key="9">
    <source>
        <dbReference type="ARBA" id="ARBA00023136"/>
    </source>
</evidence>
<comment type="subcellular location">
    <subcellularLocation>
        <location evidence="1">Cell membrane</location>
        <topology evidence="1">Multi-pass membrane protein</topology>
    </subcellularLocation>
</comment>
<keyword evidence="6" id="KW-0547">Nucleotide-binding</keyword>
<dbReference type="InterPro" id="IPR036640">
    <property type="entry name" value="ABC1_TM_sf"/>
</dbReference>
<dbReference type="Pfam" id="PF00005">
    <property type="entry name" value="ABC_tran"/>
    <property type="match status" value="1"/>
</dbReference>
<dbReference type="GO" id="GO:0005886">
    <property type="term" value="C:plasma membrane"/>
    <property type="evidence" value="ECO:0007669"/>
    <property type="project" value="UniProtKB-SubCell"/>
</dbReference>
<evidence type="ECO:0000256" key="1">
    <source>
        <dbReference type="ARBA" id="ARBA00004651"/>
    </source>
</evidence>
<dbReference type="InterPro" id="IPR003593">
    <property type="entry name" value="AAA+_ATPase"/>
</dbReference>
<feature type="transmembrane region" description="Helical" evidence="10">
    <location>
        <begin position="180"/>
        <end position="199"/>
    </location>
</feature>
<feature type="domain" description="ABC transmembrane type-1" evidence="12">
    <location>
        <begin position="41"/>
        <end position="323"/>
    </location>
</feature>
<dbReference type="GO" id="GO:0016887">
    <property type="term" value="F:ATP hydrolysis activity"/>
    <property type="evidence" value="ECO:0007669"/>
    <property type="project" value="InterPro"/>
</dbReference>
<dbReference type="FunFam" id="3.40.50.300:FF:001001">
    <property type="entry name" value="Multidrug ABC transporter ATP-binding protein"/>
    <property type="match status" value="1"/>
</dbReference>
<keyword evidence="8 10" id="KW-1133">Transmembrane helix</keyword>
<dbReference type="InterPro" id="IPR039421">
    <property type="entry name" value="Type_1_exporter"/>
</dbReference>
<keyword evidence="7 13" id="KW-0067">ATP-binding</keyword>
<name>A0A1H5T802_9ACTN</name>
<evidence type="ECO:0000256" key="2">
    <source>
        <dbReference type="ARBA" id="ARBA00022448"/>
    </source>
</evidence>
<feature type="transmembrane region" description="Helical" evidence="10">
    <location>
        <begin position="38"/>
        <end position="61"/>
    </location>
</feature>
<dbReference type="PROSITE" id="PS50929">
    <property type="entry name" value="ABC_TM1F"/>
    <property type="match status" value="1"/>
</dbReference>
<keyword evidence="14" id="KW-1185">Reference proteome</keyword>
<dbReference type="InterPro" id="IPR011527">
    <property type="entry name" value="ABC1_TM_dom"/>
</dbReference>
<dbReference type="CDD" id="cd07346">
    <property type="entry name" value="ABC_6TM_exporters"/>
    <property type="match status" value="1"/>
</dbReference>
<evidence type="ECO:0000256" key="6">
    <source>
        <dbReference type="ARBA" id="ARBA00022741"/>
    </source>
</evidence>
<dbReference type="GO" id="GO:0005524">
    <property type="term" value="F:ATP binding"/>
    <property type="evidence" value="ECO:0007669"/>
    <property type="project" value="UniProtKB-KW"/>
</dbReference>
<dbReference type="Pfam" id="PF00664">
    <property type="entry name" value="ABC_membrane"/>
    <property type="match status" value="1"/>
</dbReference>